<evidence type="ECO:0000313" key="1">
    <source>
        <dbReference type="EMBL" id="MBO3099023.1"/>
    </source>
</evidence>
<keyword evidence="2" id="KW-1185">Reference proteome</keyword>
<evidence type="ECO:0008006" key="3">
    <source>
        <dbReference type="Google" id="ProtNLM"/>
    </source>
</evidence>
<name>A0ABS3SVT9_9FLAO</name>
<sequence length="163" mass="18442">MANINHLWKSDDDFRFKDDPKINSEKIMNLQPMKTNCGTLDNHLKQQTMNTKEFNSLLGSMTTLSEVTNLLNERGYTKHLNLKPTHLVCKGTETKLFPGEFIVDKHYRFEGPSDPGDEAIVFAISSSKHHLKGVLINGYGVSSETISDDMIKALDERNSENRA</sequence>
<protein>
    <recommendedName>
        <fullName evidence="3">Phosphoribosylpyrophosphate synthetase</fullName>
    </recommendedName>
</protein>
<comment type="caution">
    <text evidence="1">The sequence shown here is derived from an EMBL/GenBank/DDBJ whole genome shotgun (WGS) entry which is preliminary data.</text>
</comment>
<accession>A0ABS3SVT9</accession>
<organism evidence="1 2">
    <name type="scientific">Gelidibacter pelagius</name>
    <dbReference type="NCBI Taxonomy" id="2819985"/>
    <lineage>
        <taxon>Bacteria</taxon>
        <taxon>Pseudomonadati</taxon>
        <taxon>Bacteroidota</taxon>
        <taxon>Flavobacteriia</taxon>
        <taxon>Flavobacteriales</taxon>
        <taxon>Flavobacteriaceae</taxon>
        <taxon>Gelidibacter</taxon>
    </lineage>
</organism>
<proteinExistence type="predicted"/>
<dbReference type="Proteomes" id="UP000681315">
    <property type="component" value="Unassembled WGS sequence"/>
</dbReference>
<dbReference type="EMBL" id="JAGEVG010000013">
    <property type="protein sequence ID" value="MBO3099023.1"/>
    <property type="molecule type" value="Genomic_DNA"/>
</dbReference>
<reference evidence="1 2" key="1">
    <citation type="submission" date="2021-03" db="EMBL/GenBank/DDBJ databases">
        <title>Gelidibacter sp. nov., isolated from costal sediment.</title>
        <authorList>
            <person name="Lun K.-Y."/>
        </authorList>
    </citation>
    <scope>NUCLEOTIDE SEQUENCE [LARGE SCALE GENOMIC DNA]</scope>
    <source>
        <strain evidence="1 2">DF109</strain>
    </source>
</reference>
<evidence type="ECO:0000313" key="2">
    <source>
        <dbReference type="Proteomes" id="UP000681315"/>
    </source>
</evidence>
<gene>
    <name evidence="1" type="ORF">J4051_12135</name>
</gene>